<dbReference type="Gene3D" id="2.60.120.700">
    <property type="entry name" value="Peptidase G1"/>
    <property type="match status" value="1"/>
</dbReference>
<accession>A0ABQ0GEC5</accession>
<protein>
    <submittedName>
        <fullName evidence="3">Uncharacterized protein</fullName>
    </submittedName>
</protein>
<organism evidence="3 4">
    <name type="scientific">Madurella fahalii</name>
    <dbReference type="NCBI Taxonomy" id="1157608"/>
    <lineage>
        <taxon>Eukaryota</taxon>
        <taxon>Fungi</taxon>
        <taxon>Dikarya</taxon>
        <taxon>Ascomycota</taxon>
        <taxon>Pezizomycotina</taxon>
        <taxon>Sordariomycetes</taxon>
        <taxon>Sordariomycetidae</taxon>
        <taxon>Sordariales</taxon>
        <taxon>Sordariales incertae sedis</taxon>
        <taxon>Madurella</taxon>
    </lineage>
</organism>
<feature type="region of interest" description="Disordered" evidence="1">
    <location>
        <begin position="43"/>
        <end position="62"/>
    </location>
</feature>
<dbReference type="GeneID" id="98177052"/>
<evidence type="ECO:0000256" key="1">
    <source>
        <dbReference type="SAM" id="MobiDB-lite"/>
    </source>
</evidence>
<dbReference type="InterPro" id="IPR038656">
    <property type="entry name" value="Peptidase_G1_sf"/>
</dbReference>
<reference evidence="3 4" key="1">
    <citation type="submission" date="2024-09" db="EMBL/GenBank/DDBJ databases">
        <title>Itraconazole resistance in Madurella fahalii resulting from another homologue of gene encoding cytochrome P450 14-alpha sterol demethylase (CYP51).</title>
        <authorList>
            <person name="Yoshioka I."/>
            <person name="Fahal A.H."/>
            <person name="Kaneko S."/>
            <person name="Yaguchi T."/>
        </authorList>
    </citation>
    <scope>NUCLEOTIDE SEQUENCE [LARGE SCALE GENOMIC DNA]</scope>
    <source>
        <strain evidence="3 4">IFM 68171</strain>
    </source>
</reference>
<name>A0ABQ0GEC5_9PEZI</name>
<feature type="compositionally biased region" description="Pro residues" evidence="1">
    <location>
        <begin position="43"/>
        <end position="53"/>
    </location>
</feature>
<dbReference type="InterPro" id="IPR000250">
    <property type="entry name" value="Peptidase_G1"/>
</dbReference>
<sequence length="272" mass="28477">MKFTTTLIAAILGAIHIHTLPTDTPPAGALSAGLPIPVPPIPRPPSIPSPPRWGSPGQFPSGRGPPGYVHGCRQLGPGRPPCAGLGFSPEPPRIPGTTDYRHWAGGLLTGPGYKSVTGTITVPRARCRPSRCEAGSIGSAWLRLDREAYGGRLYPDGILYAGVGMCINSGLPSYVAWVRGATLEAWAVLHGVYEGDTIILTLEATPYYRASATFTTPNACYVATVYPRPGGNGTFPNPGRPGAGPGRPGGLFPPGPGFKGGYEHDDEDHDDH</sequence>
<keyword evidence="4" id="KW-1185">Reference proteome</keyword>
<gene>
    <name evidence="3" type="ORF">MFIFM68171_06309</name>
</gene>
<keyword evidence="2" id="KW-0732">Signal</keyword>
<evidence type="ECO:0000313" key="3">
    <source>
        <dbReference type="EMBL" id="GAB1316099.1"/>
    </source>
</evidence>
<proteinExistence type="predicted"/>
<evidence type="ECO:0000256" key="2">
    <source>
        <dbReference type="SAM" id="SignalP"/>
    </source>
</evidence>
<evidence type="ECO:0000313" key="4">
    <source>
        <dbReference type="Proteomes" id="UP001628179"/>
    </source>
</evidence>
<dbReference type="SUPFAM" id="SSF49899">
    <property type="entry name" value="Concanavalin A-like lectins/glucanases"/>
    <property type="match status" value="1"/>
</dbReference>
<feature type="chain" id="PRO_5047517258" evidence="2">
    <location>
        <begin position="20"/>
        <end position="272"/>
    </location>
</feature>
<feature type="region of interest" description="Disordered" evidence="1">
    <location>
        <begin position="232"/>
        <end position="272"/>
    </location>
</feature>
<dbReference type="Pfam" id="PF01828">
    <property type="entry name" value="Peptidase_A4"/>
    <property type="match status" value="1"/>
</dbReference>
<feature type="signal peptide" evidence="2">
    <location>
        <begin position="1"/>
        <end position="19"/>
    </location>
</feature>
<dbReference type="Proteomes" id="UP001628179">
    <property type="component" value="Unassembled WGS sequence"/>
</dbReference>
<dbReference type="InterPro" id="IPR013320">
    <property type="entry name" value="ConA-like_dom_sf"/>
</dbReference>
<comment type="caution">
    <text evidence="3">The sequence shown here is derived from an EMBL/GenBank/DDBJ whole genome shotgun (WGS) entry which is preliminary data.</text>
</comment>
<dbReference type="EMBL" id="BAAFSV010000003">
    <property type="protein sequence ID" value="GAB1316099.1"/>
    <property type="molecule type" value="Genomic_DNA"/>
</dbReference>
<dbReference type="RefSeq" id="XP_070917830.1">
    <property type="nucleotide sequence ID" value="XM_071061729.1"/>
</dbReference>